<dbReference type="Proteomes" id="UP000307074">
    <property type="component" value="Chromosome"/>
</dbReference>
<sequence>MAVSSGELMTNVIELAVHSGVIANALKNRVYWMLATLSLGPSVFKHFRALKNGFSWAIATIEAIL</sequence>
<dbReference type="EMBL" id="CP031198">
    <property type="protein sequence ID" value="QCZ53252.1"/>
    <property type="molecule type" value="Genomic_DNA"/>
</dbReference>
<reference evidence="1 2" key="1">
    <citation type="submission" date="2018-07" db="EMBL/GenBank/DDBJ databases">
        <authorList>
            <person name="Feyereisen M."/>
        </authorList>
    </citation>
    <scope>NUCLEOTIDE SEQUENCE [LARGE SCALE GENOMIC DNA]</scope>
    <source>
        <strain evidence="1 2">UCCLBBS449</strain>
    </source>
</reference>
<name>A0A5B7XZN4_LEVBR</name>
<evidence type="ECO:0000313" key="1">
    <source>
        <dbReference type="EMBL" id="QCZ53252.1"/>
    </source>
</evidence>
<protein>
    <submittedName>
        <fullName evidence="1">Uncharacterized protein</fullName>
    </submittedName>
</protein>
<accession>A0A5B7XZN4</accession>
<organism evidence="1 2">
    <name type="scientific">Levilactobacillus brevis</name>
    <name type="common">Lactobacillus brevis</name>
    <dbReference type="NCBI Taxonomy" id="1580"/>
    <lineage>
        <taxon>Bacteria</taxon>
        <taxon>Bacillati</taxon>
        <taxon>Bacillota</taxon>
        <taxon>Bacilli</taxon>
        <taxon>Lactobacillales</taxon>
        <taxon>Lactobacillaceae</taxon>
        <taxon>Levilactobacillus</taxon>
    </lineage>
</organism>
<gene>
    <name evidence="1" type="ORF">UCCLBBS449_1300</name>
</gene>
<evidence type="ECO:0000313" key="2">
    <source>
        <dbReference type="Proteomes" id="UP000307074"/>
    </source>
</evidence>
<dbReference type="AlphaFoldDB" id="A0A5B7XZN4"/>
<proteinExistence type="predicted"/>